<protein>
    <recommendedName>
        <fullName evidence="1">RNase H type-1 domain-containing protein</fullName>
    </recommendedName>
</protein>
<name>A0ABR2UCL2_9ROSI</name>
<feature type="domain" description="RNase H type-1" evidence="1">
    <location>
        <begin position="52"/>
        <end position="106"/>
    </location>
</feature>
<comment type="caution">
    <text evidence="2">The sequence shown here is derived from an EMBL/GenBank/DDBJ whole genome shotgun (WGS) entry which is preliminary data.</text>
</comment>
<dbReference type="PANTHER" id="PTHR47074">
    <property type="entry name" value="BNAC02G40300D PROTEIN"/>
    <property type="match status" value="1"/>
</dbReference>
<reference evidence="2 3" key="1">
    <citation type="journal article" date="2024" name="G3 (Bethesda)">
        <title>Genome assembly of Hibiscus sabdariffa L. provides insights into metabolisms of medicinal natural products.</title>
        <authorList>
            <person name="Kim T."/>
        </authorList>
    </citation>
    <scope>NUCLEOTIDE SEQUENCE [LARGE SCALE GENOMIC DNA]</scope>
    <source>
        <strain evidence="2">TK-2024</strain>
        <tissue evidence="2">Old leaves</tissue>
    </source>
</reference>
<organism evidence="2 3">
    <name type="scientific">Hibiscus sabdariffa</name>
    <name type="common">roselle</name>
    <dbReference type="NCBI Taxonomy" id="183260"/>
    <lineage>
        <taxon>Eukaryota</taxon>
        <taxon>Viridiplantae</taxon>
        <taxon>Streptophyta</taxon>
        <taxon>Embryophyta</taxon>
        <taxon>Tracheophyta</taxon>
        <taxon>Spermatophyta</taxon>
        <taxon>Magnoliopsida</taxon>
        <taxon>eudicotyledons</taxon>
        <taxon>Gunneridae</taxon>
        <taxon>Pentapetalae</taxon>
        <taxon>rosids</taxon>
        <taxon>malvids</taxon>
        <taxon>Malvales</taxon>
        <taxon>Malvaceae</taxon>
        <taxon>Malvoideae</taxon>
        <taxon>Hibiscus</taxon>
    </lineage>
</organism>
<proteinExistence type="predicted"/>
<dbReference type="PANTHER" id="PTHR47074:SF61">
    <property type="entry name" value="RNASE H TYPE-1 DOMAIN-CONTAINING PROTEIN"/>
    <property type="match status" value="1"/>
</dbReference>
<dbReference type="Proteomes" id="UP001396334">
    <property type="component" value="Unassembled WGS sequence"/>
</dbReference>
<dbReference type="InterPro" id="IPR002156">
    <property type="entry name" value="RNaseH_domain"/>
</dbReference>
<dbReference type="EMBL" id="JBBPBN010000001">
    <property type="protein sequence ID" value="KAK9047273.1"/>
    <property type="molecule type" value="Genomic_DNA"/>
</dbReference>
<keyword evidence="3" id="KW-1185">Reference proteome</keyword>
<dbReference type="Pfam" id="PF13456">
    <property type="entry name" value="RVT_3"/>
    <property type="match status" value="1"/>
</dbReference>
<evidence type="ECO:0000313" key="2">
    <source>
        <dbReference type="EMBL" id="KAK9047273.1"/>
    </source>
</evidence>
<evidence type="ECO:0000313" key="3">
    <source>
        <dbReference type="Proteomes" id="UP001396334"/>
    </source>
</evidence>
<evidence type="ECO:0000259" key="1">
    <source>
        <dbReference type="Pfam" id="PF13456"/>
    </source>
</evidence>
<sequence length="118" mass="12446">MVETPLEVWNKAEGAFREFLDAQPMESSRGTPLQDDEPVWTPPTLVHYKVCCDAAFEKKTGRAAAAGVALDSTGAIIIGASECFHAASAASAEAQAMRLGISMALNPVTLTKLVHVCG</sequence>
<accession>A0ABR2UCL2</accession>
<dbReference type="InterPro" id="IPR052929">
    <property type="entry name" value="RNase_H-like_EbsB-rel"/>
</dbReference>
<gene>
    <name evidence="2" type="ORF">V6N11_053121</name>
</gene>